<dbReference type="Proteomes" id="UP000054350">
    <property type="component" value="Unassembled WGS sequence"/>
</dbReference>
<dbReference type="Pfam" id="PF05705">
    <property type="entry name" value="DUF829"/>
    <property type="match status" value="1"/>
</dbReference>
<evidence type="ECO:0000256" key="6">
    <source>
        <dbReference type="ARBA" id="ARBA00034303"/>
    </source>
</evidence>
<reference evidence="9" key="2">
    <citation type="submission" date="2009-11" db="EMBL/GenBank/DDBJ databases">
        <title>The Genome Sequence of Allomyces macrogynus strain ATCC 38327.</title>
        <authorList>
            <consortium name="The Broad Institute Genome Sequencing Platform"/>
            <person name="Russ C."/>
            <person name="Cuomo C."/>
            <person name="Shea T."/>
            <person name="Young S.K."/>
            <person name="Zeng Q."/>
            <person name="Koehrsen M."/>
            <person name="Haas B."/>
            <person name="Borodovsky M."/>
            <person name="Guigo R."/>
            <person name="Alvarado L."/>
            <person name="Berlin A."/>
            <person name="Borenstein D."/>
            <person name="Chen Z."/>
            <person name="Engels R."/>
            <person name="Freedman E."/>
            <person name="Gellesch M."/>
            <person name="Goldberg J."/>
            <person name="Griggs A."/>
            <person name="Gujja S."/>
            <person name="Heiman D."/>
            <person name="Hepburn T."/>
            <person name="Howarth C."/>
            <person name="Jen D."/>
            <person name="Larson L."/>
            <person name="Lewis B."/>
            <person name="Mehta T."/>
            <person name="Park D."/>
            <person name="Pearson M."/>
            <person name="Roberts A."/>
            <person name="Saif S."/>
            <person name="Shenoy N."/>
            <person name="Sisk P."/>
            <person name="Stolte C."/>
            <person name="Sykes S."/>
            <person name="Walk T."/>
            <person name="White J."/>
            <person name="Yandava C."/>
            <person name="Burger G."/>
            <person name="Gray M.W."/>
            <person name="Holland P.W.H."/>
            <person name="King N."/>
            <person name="Lang F.B.F."/>
            <person name="Roger A.J."/>
            <person name="Ruiz-Trillo I."/>
            <person name="Lander E."/>
            <person name="Nusbaum C."/>
        </authorList>
    </citation>
    <scope>NUCLEOTIDE SEQUENCE [LARGE SCALE GENOMIC DNA]</scope>
    <source>
        <strain evidence="9">ATCC 38327</strain>
    </source>
</reference>
<keyword evidence="3" id="KW-1133">Transmembrane helix</keyword>
<reference evidence="8 9" key="1">
    <citation type="submission" date="2009-11" db="EMBL/GenBank/DDBJ databases">
        <title>Annotation of Allomyces macrogynus ATCC 38327.</title>
        <authorList>
            <consortium name="The Broad Institute Genome Sequencing Platform"/>
            <person name="Russ C."/>
            <person name="Cuomo C."/>
            <person name="Burger G."/>
            <person name="Gray M.W."/>
            <person name="Holland P.W.H."/>
            <person name="King N."/>
            <person name="Lang F.B.F."/>
            <person name="Roger A.J."/>
            <person name="Ruiz-Trillo I."/>
            <person name="Young S.K."/>
            <person name="Zeng Q."/>
            <person name="Gargeya S."/>
            <person name="Fitzgerald M."/>
            <person name="Haas B."/>
            <person name="Abouelleil A."/>
            <person name="Alvarado L."/>
            <person name="Arachchi H.M."/>
            <person name="Berlin A."/>
            <person name="Chapman S.B."/>
            <person name="Gearin G."/>
            <person name="Goldberg J."/>
            <person name="Griggs A."/>
            <person name="Gujja S."/>
            <person name="Hansen M."/>
            <person name="Heiman D."/>
            <person name="Howarth C."/>
            <person name="Larimer J."/>
            <person name="Lui A."/>
            <person name="MacDonald P.J.P."/>
            <person name="McCowen C."/>
            <person name="Montmayeur A."/>
            <person name="Murphy C."/>
            <person name="Neiman D."/>
            <person name="Pearson M."/>
            <person name="Priest M."/>
            <person name="Roberts A."/>
            <person name="Saif S."/>
            <person name="Shea T."/>
            <person name="Sisk P."/>
            <person name="Stolte C."/>
            <person name="Sykes S."/>
            <person name="Wortman J."/>
            <person name="Nusbaum C."/>
            <person name="Birren B."/>
        </authorList>
    </citation>
    <scope>NUCLEOTIDE SEQUENCE [LARGE SCALE GENOMIC DNA]</scope>
    <source>
        <strain evidence="8 9">ATCC 38327</strain>
    </source>
</reference>
<dbReference type="AlphaFoldDB" id="A0A0L0TCJ8"/>
<evidence type="ECO:0000256" key="5">
    <source>
        <dbReference type="ARBA" id="ARBA00023242"/>
    </source>
</evidence>
<dbReference type="VEuPathDB" id="FungiDB:AMAG_16479"/>
<dbReference type="SUPFAM" id="SSF53474">
    <property type="entry name" value="alpha/beta-Hydrolases"/>
    <property type="match status" value="1"/>
</dbReference>
<name>A0A0L0TCJ8_ALLM3</name>
<protein>
    <recommendedName>
        <fullName evidence="10">DUF829 domain-containing protein</fullName>
    </recommendedName>
</protein>
<dbReference type="eggNOG" id="KOG2521">
    <property type="taxonomic scope" value="Eukaryota"/>
</dbReference>
<dbReference type="PANTHER" id="PTHR12265:SF30">
    <property type="entry name" value="TRANSMEMBRANE PROTEIN 53"/>
    <property type="match status" value="1"/>
</dbReference>
<comment type="subcellular location">
    <subcellularLocation>
        <location evidence="6">Nucleus outer membrane</location>
        <topology evidence="6">Single-pass membrane protein</topology>
    </subcellularLocation>
</comment>
<evidence type="ECO:0000313" key="8">
    <source>
        <dbReference type="EMBL" id="KNE72431.1"/>
    </source>
</evidence>
<proteinExistence type="inferred from homology"/>
<evidence type="ECO:0000256" key="4">
    <source>
        <dbReference type="ARBA" id="ARBA00023136"/>
    </source>
</evidence>
<keyword evidence="5" id="KW-0539">Nucleus</keyword>
<organism evidence="8 9">
    <name type="scientific">Allomyces macrogynus (strain ATCC 38327)</name>
    <name type="common">Allomyces javanicus var. macrogynus</name>
    <dbReference type="NCBI Taxonomy" id="578462"/>
    <lineage>
        <taxon>Eukaryota</taxon>
        <taxon>Fungi</taxon>
        <taxon>Fungi incertae sedis</taxon>
        <taxon>Blastocladiomycota</taxon>
        <taxon>Blastocladiomycetes</taxon>
        <taxon>Blastocladiales</taxon>
        <taxon>Blastocladiaceae</taxon>
        <taxon>Allomyces</taxon>
    </lineage>
</organism>
<keyword evidence="2" id="KW-0812">Transmembrane</keyword>
<dbReference type="EMBL" id="GG745380">
    <property type="protein sequence ID" value="KNE72431.1"/>
    <property type="molecule type" value="Genomic_DNA"/>
</dbReference>
<dbReference type="GO" id="GO:0005640">
    <property type="term" value="C:nuclear outer membrane"/>
    <property type="evidence" value="ECO:0007669"/>
    <property type="project" value="UniProtKB-SubCell"/>
</dbReference>
<keyword evidence="4" id="KW-0472">Membrane</keyword>
<dbReference type="PANTHER" id="PTHR12265">
    <property type="entry name" value="TRANSMEMBRANE PROTEIN 53"/>
    <property type="match status" value="1"/>
</dbReference>
<evidence type="ECO:0000313" key="9">
    <source>
        <dbReference type="Proteomes" id="UP000054350"/>
    </source>
</evidence>
<comment type="similarity">
    <text evidence="1">Belongs to the TMEM53 family.</text>
</comment>
<evidence type="ECO:0000256" key="7">
    <source>
        <dbReference type="SAM" id="MobiDB-lite"/>
    </source>
</evidence>
<gene>
    <name evidence="8" type="ORF">AMAG_16479</name>
</gene>
<accession>A0A0L0TCJ8</accession>
<evidence type="ECO:0008006" key="10">
    <source>
        <dbReference type="Google" id="ProtNLM"/>
    </source>
</evidence>
<evidence type="ECO:0000256" key="2">
    <source>
        <dbReference type="ARBA" id="ARBA00022692"/>
    </source>
</evidence>
<sequence>MSSPTNTPRITFGPLAPDDAPTDASKPITEVVLIGWADGEAKHLAKYETVYLCLEQGDIYLCESHTVDLVRCRSATWRYLAPLHSTGPRRQLIFHLLSNVGVNSLACLWDMLRVKHHEQLVSAAAIIFDSAPDPVAANIPWDDTLLYTQAIPGLPAWLRPVVLRLMYAGLLAKVALVHGFLRMKPLLDRNFEMLCDDPNAKGVPRLMLYSDKDVFVPPREVELAIRQMRKVGNEVEARLFKGSLHVQHFRTFPKEYVAAVHGFLKPKL</sequence>
<keyword evidence="9" id="KW-1185">Reference proteome</keyword>
<feature type="region of interest" description="Disordered" evidence="7">
    <location>
        <begin position="1"/>
        <end position="23"/>
    </location>
</feature>
<dbReference type="OrthoDB" id="77878at2759"/>
<dbReference type="InterPro" id="IPR008547">
    <property type="entry name" value="DUF829_TMEM53"/>
</dbReference>
<evidence type="ECO:0000256" key="3">
    <source>
        <dbReference type="ARBA" id="ARBA00022989"/>
    </source>
</evidence>
<evidence type="ECO:0000256" key="1">
    <source>
        <dbReference type="ARBA" id="ARBA00007387"/>
    </source>
</evidence>
<dbReference type="InterPro" id="IPR029058">
    <property type="entry name" value="AB_hydrolase_fold"/>
</dbReference>
<dbReference type="Gene3D" id="3.40.50.1820">
    <property type="entry name" value="alpha/beta hydrolase"/>
    <property type="match status" value="1"/>
</dbReference>